<dbReference type="OrthoDB" id="3884218at2759"/>
<feature type="region of interest" description="Disordered" evidence="1">
    <location>
        <begin position="96"/>
        <end position="137"/>
    </location>
</feature>
<feature type="region of interest" description="Disordered" evidence="1">
    <location>
        <begin position="142"/>
        <end position="161"/>
    </location>
</feature>
<reference evidence="2" key="1">
    <citation type="journal article" date="2020" name="Stud. Mycol.">
        <title>101 Dothideomycetes genomes: a test case for predicting lifestyles and emergence of pathogens.</title>
        <authorList>
            <person name="Haridas S."/>
            <person name="Albert R."/>
            <person name="Binder M."/>
            <person name="Bloem J."/>
            <person name="Labutti K."/>
            <person name="Salamov A."/>
            <person name="Andreopoulos B."/>
            <person name="Baker S."/>
            <person name="Barry K."/>
            <person name="Bills G."/>
            <person name="Bluhm B."/>
            <person name="Cannon C."/>
            <person name="Castanera R."/>
            <person name="Culley D."/>
            <person name="Daum C."/>
            <person name="Ezra D."/>
            <person name="Gonzalez J."/>
            <person name="Henrissat B."/>
            <person name="Kuo A."/>
            <person name="Liang C."/>
            <person name="Lipzen A."/>
            <person name="Lutzoni F."/>
            <person name="Magnuson J."/>
            <person name="Mondo S."/>
            <person name="Nolan M."/>
            <person name="Ohm R."/>
            <person name="Pangilinan J."/>
            <person name="Park H.-J."/>
            <person name="Ramirez L."/>
            <person name="Alfaro M."/>
            <person name="Sun H."/>
            <person name="Tritt A."/>
            <person name="Yoshinaga Y."/>
            <person name="Zwiers L.-H."/>
            <person name="Turgeon B."/>
            <person name="Goodwin S."/>
            <person name="Spatafora J."/>
            <person name="Crous P."/>
            <person name="Grigoriev I."/>
        </authorList>
    </citation>
    <scope>NUCLEOTIDE SEQUENCE</scope>
    <source>
        <strain evidence="2">CBS 116005</strain>
    </source>
</reference>
<gene>
    <name evidence="2" type="ORF">EJ03DRAFT_347173</name>
</gene>
<dbReference type="EMBL" id="ML995808">
    <property type="protein sequence ID" value="KAF2774581.1"/>
    <property type="molecule type" value="Genomic_DNA"/>
</dbReference>
<dbReference type="Proteomes" id="UP000799436">
    <property type="component" value="Unassembled WGS sequence"/>
</dbReference>
<evidence type="ECO:0000313" key="3">
    <source>
        <dbReference type="Proteomes" id="UP000799436"/>
    </source>
</evidence>
<evidence type="ECO:0000256" key="1">
    <source>
        <dbReference type="SAM" id="MobiDB-lite"/>
    </source>
</evidence>
<protein>
    <submittedName>
        <fullName evidence="2">Uncharacterized protein</fullName>
    </submittedName>
</protein>
<name>A0A6G1LNP9_9PEZI</name>
<proteinExistence type="predicted"/>
<sequence>MTMTLPRPSNCGTRPAYLDNLFRDNMPYGHNQSRNAHHSTSSSISTSSSSSSTCDLRLPQSTQRPLSPAFEEDSGEDDNSIRSLRFNLSPRFNMRNIFHRRTHPSSKPTPTRSDSSSTETPLGHHHVFRRPSLPRLQSSFTAPARKGSLASGDKPLPTAPLSPAQEIKCHRCYYFAARHCNGWVMGGNHGDACEQCLQAGFFGAP</sequence>
<dbReference type="AlphaFoldDB" id="A0A6G1LNP9"/>
<feature type="compositionally biased region" description="Polar residues" evidence="1">
    <location>
        <begin position="105"/>
        <end position="120"/>
    </location>
</feature>
<feature type="region of interest" description="Disordered" evidence="1">
    <location>
        <begin position="23"/>
        <end position="81"/>
    </location>
</feature>
<keyword evidence="3" id="KW-1185">Reference proteome</keyword>
<accession>A0A6G1LNP9</accession>
<organism evidence="2 3">
    <name type="scientific">Teratosphaeria nubilosa</name>
    <dbReference type="NCBI Taxonomy" id="161662"/>
    <lineage>
        <taxon>Eukaryota</taxon>
        <taxon>Fungi</taxon>
        <taxon>Dikarya</taxon>
        <taxon>Ascomycota</taxon>
        <taxon>Pezizomycotina</taxon>
        <taxon>Dothideomycetes</taxon>
        <taxon>Dothideomycetidae</taxon>
        <taxon>Mycosphaerellales</taxon>
        <taxon>Teratosphaeriaceae</taxon>
        <taxon>Teratosphaeria</taxon>
    </lineage>
</organism>
<feature type="compositionally biased region" description="Low complexity" evidence="1">
    <location>
        <begin position="39"/>
        <end position="53"/>
    </location>
</feature>
<evidence type="ECO:0000313" key="2">
    <source>
        <dbReference type="EMBL" id="KAF2774581.1"/>
    </source>
</evidence>